<evidence type="ECO:0000313" key="3">
    <source>
        <dbReference type="Proteomes" id="UP000193240"/>
    </source>
</evidence>
<keyword evidence="3" id="KW-1185">Reference proteome</keyword>
<feature type="compositionally biased region" description="Polar residues" evidence="1">
    <location>
        <begin position="29"/>
        <end position="48"/>
    </location>
</feature>
<feature type="region of interest" description="Disordered" evidence="1">
    <location>
        <begin position="25"/>
        <end position="48"/>
    </location>
</feature>
<reference evidence="2 3" key="1">
    <citation type="journal article" date="2017" name="Genome Announc.">
        <title>Genome sequence of the saprophytic ascomycete Epicoccum nigrum ICMP 19927 strain isolated from New Zealand.</title>
        <authorList>
            <person name="Fokin M."/>
            <person name="Fleetwood D."/>
            <person name="Weir B.S."/>
            <person name="Villas-Boas S.G."/>
        </authorList>
    </citation>
    <scope>NUCLEOTIDE SEQUENCE [LARGE SCALE GENOMIC DNA]</scope>
    <source>
        <strain evidence="2 3">ICMP 19927</strain>
    </source>
</reference>
<dbReference type="Proteomes" id="UP000193240">
    <property type="component" value="Unassembled WGS sequence"/>
</dbReference>
<name>A0A1Y2LZB8_EPING</name>
<organism evidence="2 3">
    <name type="scientific">Epicoccum nigrum</name>
    <name type="common">Soil fungus</name>
    <name type="synonym">Epicoccum purpurascens</name>
    <dbReference type="NCBI Taxonomy" id="105696"/>
    <lineage>
        <taxon>Eukaryota</taxon>
        <taxon>Fungi</taxon>
        <taxon>Dikarya</taxon>
        <taxon>Ascomycota</taxon>
        <taxon>Pezizomycotina</taxon>
        <taxon>Dothideomycetes</taxon>
        <taxon>Pleosporomycetidae</taxon>
        <taxon>Pleosporales</taxon>
        <taxon>Pleosporineae</taxon>
        <taxon>Didymellaceae</taxon>
        <taxon>Epicoccum</taxon>
    </lineage>
</organism>
<protein>
    <submittedName>
        <fullName evidence="2">Uncharacterized protein</fullName>
    </submittedName>
</protein>
<sequence>MTDVMTEYGPAPSMLQNCNARISRRGNRTTRGVMSTQQIRTKSQATSQTVHSQIQLSGSLNAGQKRWSTQSNTRVDATLHSRRITLVPDIFDLKTTAPNQKFATRVET</sequence>
<dbReference type="EMBL" id="KZ107844">
    <property type="protein sequence ID" value="OSS49073.1"/>
    <property type="molecule type" value="Genomic_DNA"/>
</dbReference>
<dbReference type="AlphaFoldDB" id="A0A1Y2LZB8"/>
<gene>
    <name evidence="2" type="ORF">B5807_05417</name>
</gene>
<proteinExistence type="predicted"/>
<accession>A0A1Y2LZB8</accession>
<dbReference type="InParanoid" id="A0A1Y2LZB8"/>
<evidence type="ECO:0000313" key="2">
    <source>
        <dbReference type="EMBL" id="OSS49073.1"/>
    </source>
</evidence>
<evidence type="ECO:0000256" key="1">
    <source>
        <dbReference type="SAM" id="MobiDB-lite"/>
    </source>
</evidence>